<dbReference type="Pfam" id="PF26292">
    <property type="entry name" value="PUA_elF2D"/>
    <property type="match status" value="1"/>
</dbReference>
<dbReference type="InterPro" id="IPR003121">
    <property type="entry name" value="SWIB_MDM2_domain"/>
</dbReference>
<dbReference type="Pfam" id="PF17832">
    <property type="entry name" value="Pre-PUA"/>
    <property type="match status" value="1"/>
</dbReference>
<dbReference type="InterPro" id="IPR048247">
    <property type="entry name" value="eIF2D_N"/>
</dbReference>
<dbReference type="GO" id="GO:0003723">
    <property type="term" value="F:RNA binding"/>
    <property type="evidence" value="ECO:0007669"/>
    <property type="project" value="InterPro"/>
</dbReference>
<dbReference type="Pfam" id="PF01253">
    <property type="entry name" value="SUI1"/>
    <property type="match status" value="1"/>
</dbReference>
<dbReference type="OrthoDB" id="199771at2759"/>
<evidence type="ECO:0000256" key="2">
    <source>
        <dbReference type="ARBA" id="ARBA00022490"/>
    </source>
</evidence>
<dbReference type="Pfam" id="PF26291">
    <property type="entry name" value="SWIB_eIF2D"/>
    <property type="match status" value="1"/>
</dbReference>
<dbReference type="PANTHER" id="PTHR12217">
    <property type="entry name" value="EUKARYOTIC TRANSLATION INITIATION FACTOR 2D"/>
    <property type="match status" value="1"/>
</dbReference>
<dbReference type="SUPFAM" id="SSF88697">
    <property type="entry name" value="PUA domain-like"/>
    <property type="match status" value="1"/>
</dbReference>
<dbReference type="AlphaFoldDB" id="A0A8H6ZBM5"/>
<protein>
    <submittedName>
        <fullName evidence="6">Eukaryotic translation initiation factor SUI1 family protein</fullName>
    </submittedName>
</protein>
<dbReference type="GO" id="GO:0003743">
    <property type="term" value="F:translation initiation factor activity"/>
    <property type="evidence" value="ECO:0007669"/>
    <property type="project" value="UniProtKB-KW"/>
</dbReference>
<dbReference type="CDD" id="cd11608">
    <property type="entry name" value="eIF2D_C"/>
    <property type="match status" value="1"/>
</dbReference>
<keyword evidence="7" id="KW-1185">Reference proteome</keyword>
<feature type="region of interest" description="Disordered" evidence="3">
    <location>
        <begin position="201"/>
        <end position="248"/>
    </location>
</feature>
<dbReference type="GO" id="GO:0001731">
    <property type="term" value="P:formation of translation preinitiation complex"/>
    <property type="evidence" value="ECO:0007669"/>
    <property type="project" value="InterPro"/>
</dbReference>
<dbReference type="InterPro" id="IPR036885">
    <property type="entry name" value="SWIB_MDM2_dom_sf"/>
</dbReference>
<organism evidence="6 7">
    <name type="scientific">Mycena sanguinolenta</name>
    <dbReference type="NCBI Taxonomy" id="230812"/>
    <lineage>
        <taxon>Eukaryota</taxon>
        <taxon>Fungi</taxon>
        <taxon>Dikarya</taxon>
        <taxon>Basidiomycota</taxon>
        <taxon>Agaricomycotina</taxon>
        <taxon>Agaricomycetes</taxon>
        <taxon>Agaricomycetidae</taxon>
        <taxon>Agaricales</taxon>
        <taxon>Marasmiineae</taxon>
        <taxon>Mycenaceae</taxon>
        <taxon>Mycena</taxon>
    </lineage>
</organism>
<dbReference type="InterPro" id="IPR058886">
    <property type="entry name" value="SWIB_eIF2D"/>
</dbReference>
<dbReference type="Gene3D" id="3.10.400.20">
    <property type="match status" value="1"/>
</dbReference>
<evidence type="ECO:0000313" key="7">
    <source>
        <dbReference type="Proteomes" id="UP000623467"/>
    </source>
</evidence>
<keyword evidence="2" id="KW-0963">Cytoplasm</keyword>
<evidence type="ECO:0000256" key="1">
    <source>
        <dbReference type="ARBA" id="ARBA00010359"/>
    </source>
</evidence>
<dbReference type="InterPro" id="IPR015947">
    <property type="entry name" value="PUA-like_sf"/>
</dbReference>
<proteinExistence type="inferred from homology"/>
<dbReference type="Gene3D" id="3.30.780.10">
    <property type="entry name" value="SUI1-like domain"/>
    <property type="match status" value="1"/>
</dbReference>
<accession>A0A8H6ZBM5</accession>
<dbReference type="Pfam" id="PF25304">
    <property type="entry name" value="WHD_eIF2D"/>
    <property type="match status" value="1"/>
</dbReference>
<reference evidence="6" key="1">
    <citation type="submission" date="2020-05" db="EMBL/GenBank/DDBJ databases">
        <title>Mycena genomes resolve the evolution of fungal bioluminescence.</title>
        <authorList>
            <person name="Tsai I.J."/>
        </authorList>
    </citation>
    <scope>NUCLEOTIDE SEQUENCE</scope>
    <source>
        <strain evidence="6">160909Yilan</strain>
    </source>
</reference>
<evidence type="ECO:0000259" key="4">
    <source>
        <dbReference type="PROSITE" id="PS50296"/>
    </source>
</evidence>
<evidence type="ECO:0000313" key="6">
    <source>
        <dbReference type="EMBL" id="KAF7373326.1"/>
    </source>
</evidence>
<dbReference type="InterPro" id="IPR039757">
    <property type="entry name" value="EIF2D"/>
</dbReference>
<dbReference type="InterPro" id="IPR057429">
    <property type="entry name" value="WH_eIF2D"/>
</dbReference>
<dbReference type="CDD" id="cd11610">
    <property type="entry name" value="eIF2D_N"/>
    <property type="match status" value="1"/>
</dbReference>
<dbReference type="SUPFAM" id="SSF47592">
    <property type="entry name" value="SWIB/MDM2 domain"/>
    <property type="match status" value="1"/>
</dbReference>
<evidence type="ECO:0000259" key="5">
    <source>
        <dbReference type="PROSITE" id="PS51925"/>
    </source>
</evidence>
<dbReference type="InterPro" id="IPR036877">
    <property type="entry name" value="SUI1_dom_sf"/>
</dbReference>
<keyword evidence="6" id="KW-0648">Protein biosynthesis</keyword>
<sequence>MFKKPLSTLKTSAPLRSSDRRKLKQRVVSSYGISPEDGDVLVPEGILSAKFNTHLSESGTVYLSPDGDPLWFTAGKASEELIPTIYTMWKLPKLLPFISTPAAVIPVLVGGADLMIPGVVYHTPSLREGQLVSISQYTHAEKPTLSPPLAVGRMALASDKIQDGHQEKGKAVYVLHTWKDHLWDMGSKPDVPETVSFALEPQPQSADDPSSKDAESENGSPVDASLPSPGNDSPAAEEIPANTLPSTRSYTSDEISALLHASLLQALSTVLLSRTPSSRSKATRPTPQDITIKNSGHKSLTAFLKSAEKGSLLTLKAPPKHGQQTEVVVTAVSASHPSVATHKVYVTVKDLETRAAKKAQREERLKEAEQESGHWVEIKELWKPHLRSLELFEALGGSGKTLYELTEIRTLLNNYITSKALVNPREQAYINLDSVLSDTVAAKAKKTKGTETAPAAAPVEFMKRDELTRAILEQMQSWYEVTAPGKDPVVKKGALKPIQVVVKIRQGRKASTLVTGFEPFLVLSGDEMAEDLRKICAGATSVSPRGGGVPGLEVLVQGKQSKIVFDYLTNKGIPKKWIEVSDLAGKK</sequence>
<feature type="domain" description="DM2" evidence="5">
    <location>
        <begin position="380"/>
        <end position="474"/>
    </location>
</feature>
<evidence type="ECO:0000256" key="3">
    <source>
        <dbReference type="SAM" id="MobiDB-lite"/>
    </source>
</evidence>
<dbReference type="PROSITE" id="PS50890">
    <property type="entry name" value="PUA"/>
    <property type="match status" value="1"/>
</dbReference>
<feature type="domain" description="SUI1" evidence="4">
    <location>
        <begin position="498"/>
        <end position="572"/>
    </location>
</feature>
<gene>
    <name evidence="6" type="ORF">MSAN_00542100</name>
</gene>
<dbReference type="InterPro" id="IPR001950">
    <property type="entry name" value="SUI1"/>
</dbReference>
<dbReference type="PROSITE" id="PS51925">
    <property type="entry name" value="SWIB_MDM2"/>
    <property type="match status" value="1"/>
</dbReference>
<dbReference type="InterPro" id="IPR048248">
    <property type="entry name" value="PUA_eIF2d-like"/>
</dbReference>
<dbReference type="InterPro" id="IPR039759">
    <property type="entry name" value="eIF2D_SUI1"/>
</dbReference>
<dbReference type="InterPro" id="IPR041366">
    <property type="entry name" value="Pre-PUA"/>
</dbReference>
<dbReference type="NCBIfam" id="TIGR00451">
    <property type="entry name" value="unchar_dom_2"/>
    <property type="match status" value="1"/>
</dbReference>
<dbReference type="SUPFAM" id="SSF55159">
    <property type="entry name" value="eIF1-like"/>
    <property type="match status" value="1"/>
</dbReference>
<dbReference type="EMBL" id="JACAZH010000003">
    <property type="protein sequence ID" value="KAF7373326.1"/>
    <property type="molecule type" value="Genomic_DNA"/>
</dbReference>
<dbReference type="PANTHER" id="PTHR12217:SF4">
    <property type="entry name" value="EUKARYOTIC TRANSLATION INITIATION FACTOR 2D"/>
    <property type="match status" value="1"/>
</dbReference>
<dbReference type="PROSITE" id="PS50296">
    <property type="entry name" value="SUI1"/>
    <property type="match status" value="1"/>
</dbReference>
<dbReference type="Proteomes" id="UP000623467">
    <property type="component" value="Unassembled WGS sequence"/>
</dbReference>
<name>A0A8H6ZBM5_9AGAR</name>
<dbReference type="InterPro" id="IPR004521">
    <property type="entry name" value="Uncharacterised_CHP00451"/>
</dbReference>
<keyword evidence="6" id="KW-0396">Initiation factor</keyword>
<dbReference type="CDD" id="cd21156">
    <property type="entry name" value="PUA_eIF2d-like"/>
    <property type="match status" value="1"/>
</dbReference>
<comment type="similarity">
    <text evidence="1">Belongs to the eIF2D family.</text>
</comment>
<comment type="caution">
    <text evidence="6">The sequence shown here is derived from an EMBL/GenBank/DDBJ whole genome shotgun (WGS) entry which is preliminary data.</text>
</comment>